<dbReference type="AlphaFoldDB" id="A0A9Q3J2Y6"/>
<proteinExistence type="predicted"/>
<evidence type="ECO:0000256" key="1">
    <source>
        <dbReference type="SAM" id="MobiDB-lite"/>
    </source>
</evidence>
<name>A0A9Q3J2Y6_9BASI</name>
<keyword evidence="3" id="KW-1185">Reference proteome</keyword>
<dbReference type="EMBL" id="AVOT02061045">
    <property type="protein sequence ID" value="MBW0554380.1"/>
    <property type="molecule type" value="Genomic_DNA"/>
</dbReference>
<accession>A0A9Q3J2Y6</accession>
<dbReference type="Proteomes" id="UP000765509">
    <property type="component" value="Unassembled WGS sequence"/>
</dbReference>
<comment type="caution">
    <text evidence="2">The sequence shown here is derived from an EMBL/GenBank/DDBJ whole genome shotgun (WGS) entry which is preliminary data.</text>
</comment>
<sequence length="192" mass="20719">MPIQHSPLEIQTISQARAQAILIPTPGAPLDGTPSEGREPRILSSFSGIVGSFPGLSRTTFKGPAEDAEEEEENSVEEGDSYGTEGVPAPVEASQGTGGPTLAQANQSEPSLLAIMQKMRQIMANPQAASYSKASRPPAFKALECVEGTFPFKVRSLIQSYQLIFHNDLANFSEDRNKVLHSTSFLICRDEK</sequence>
<feature type="region of interest" description="Disordered" evidence="1">
    <location>
        <begin position="55"/>
        <end position="99"/>
    </location>
</feature>
<feature type="compositionally biased region" description="Acidic residues" evidence="1">
    <location>
        <begin position="66"/>
        <end position="80"/>
    </location>
</feature>
<evidence type="ECO:0000313" key="3">
    <source>
        <dbReference type="Proteomes" id="UP000765509"/>
    </source>
</evidence>
<organism evidence="2 3">
    <name type="scientific">Austropuccinia psidii MF-1</name>
    <dbReference type="NCBI Taxonomy" id="1389203"/>
    <lineage>
        <taxon>Eukaryota</taxon>
        <taxon>Fungi</taxon>
        <taxon>Dikarya</taxon>
        <taxon>Basidiomycota</taxon>
        <taxon>Pucciniomycotina</taxon>
        <taxon>Pucciniomycetes</taxon>
        <taxon>Pucciniales</taxon>
        <taxon>Sphaerophragmiaceae</taxon>
        <taxon>Austropuccinia</taxon>
    </lineage>
</organism>
<evidence type="ECO:0000313" key="2">
    <source>
        <dbReference type="EMBL" id="MBW0554380.1"/>
    </source>
</evidence>
<dbReference type="OrthoDB" id="3419692at2759"/>
<protein>
    <submittedName>
        <fullName evidence="2">Uncharacterized protein</fullName>
    </submittedName>
</protein>
<reference evidence="2" key="1">
    <citation type="submission" date="2021-03" db="EMBL/GenBank/DDBJ databases">
        <title>Draft genome sequence of rust myrtle Austropuccinia psidii MF-1, a brazilian biotype.</title>
        <authorList>
            <person name="Quecine M.C."/>
            <person name="Pachon D.M.R."/>
            <person name="Bonatelli M.L."/>
            <person name="Correr F.H."/>
            <person name="Franceschini L.M."/>
            <person name="Leite T.F."/>
            <person name="Margarido G.R.A."/>
            <person name="Almeida C.A."/>
            <person name="Ferrarezi J.A."/>
            <person name="Labate C.A."/>
        </authorList>
    </citation>
    <scope>NUCLEOTIDE SEQUENCE</scope>
    <source>
        <strain evidence="2">MF-1</strain>
    </source>
</reference>
<gene>
    <name evidence="2" type="ORF">O181_094095</name>
</gene>